<evidence type="ECO:0000313" key="1">
    <source>
        <dbReference type="EMBL" id="KAD7117968.1"/>
    </source>
</evidence>
<dbReference type="Pfam" id="PF14476">
    <property type="entry name" value="Chloroplast_duf"/>
    <property type="match status" value="1"/>
</dbReference>
<accession>A0A5N6PYU5</accession>
<proteinExistence type="predicted"/>
<comment type="caution">
    <text evidence="1">The sequence shown here is derived from an EMBL/GenBank/DDBJ whole genome shotgun (WGS) entry which is preliminary data.</text>
</comment>
<gene>
    <name evidence="1" type="ORF">E3N88_05236</name>
</gene>
<dbReference type="PANTHER" id="PTHR33358">
    <property type="entry name" value="F-BOX PROTEIN WITH A DOMAIN PROTEIN"/>
    <property type="match status" value="1"/>
</dbReference>
<dbReference type="InterPro" id="IPR027949">
    <property type="entry name" value="Chloroplast_duf"/>
</dbReference>
<evidence type="ECO:0008006" key="3">
    <source>
        <dbReference type="Google" id="ProtNLM"/>
    </source>
</evidence>
<dbReference type="EMBL" id="SZYD01000002">
    <property type="protein sequence ID" value="KAD7117968.1"/>
    <property type="molecule type" value="Genomic_DNA"/>
</dbReference>
<evidence type="ECO:0000313" key="2">
    <source>
        <dbReference type="Proteomes" id="UP000326396"/>
    </source>
</evidence>
<reference evidence="1 2" key="1">
    <citation type="submission" date="2019-05" db="EMBL/GenBank/DDBJ databases">
        <title>Mikania micrantha, genome provides insights into the molecular mechanism of rapid growth.</title>
        <authorList>
            <person name="Liu B."/>
        </authorList>
    </citation>
    <scope>NUCLEOTIDE SEQUENCE [LARGE SCALE GENOMIC DNA]</scope>
    <source>
        <strain evidence="1">NLD-2019</strain>
        <tissue evidence="1">Leaf</tissue>
    </source>
</reference>
<protein>
    <recommendedName>
        <fullName evidence="3">F-box protein</fullName>
    </recommendedName>
</protein>
<sequence length="501" mass="55191">MPSVEESIQGRSGISCRVKIQEEVSAMAEDSDLSSVRIRPCSTMSSSVLVRLDQHLRAAAMDGWNLEQIEWWLADIVSGEDVVIGDDVVAIPVAISAFDGSFDPTPLPLILGLFLKIDFSRSSIQFPKIQTNTLTKLIPKIQSNKGLVEEMEFSRFPLKKQNKNHSEVPPEVIMEKLYTIQEAVSDRVEMHRNIGDQRNNWNSLLLTSINTITLSAATMAGIASAAPLEALKLSSTFLYLAATGMLLILNKIQPSQLAEEQRNAARLLKQLENQIKAKIAIGYPTISDVNDAMNKVLAIDRAYPLPILGVMLEKFPPKVEPAVWWPENQTTAGKRPDDKNGWSVELEEEMREIIRVLEVKDKADYLRLGEKALKLNKVLAIAGPILTGLGAIGSAFLASHNSWAMVLGVMGGAMASVVNTVQHGGQVGMVFEMYRSNAGFFKMMQDSIESNLEELSRENGEVFEMKVALQLGRSLSELRDVAASSSRPGCSDIEEFASKLF</sequence>
<dbReference type="AlphaFoldDB" id="A0A5N6PYU5"/>
<dbReference type="PANTHER" id="PTHR33358:SF12">
    <property type="entry name" value="F-BOX PROTEIN WITH A DOMAIN PROTEIN"/>
    <property type="match status" value="1"/>
</dbReference>
<dbReference type="OrthoDB" id="1897643at2759"/>
<name>A0A5N6PYU5_9ASTR</name>
<dbReference type="Proteomes" id="UP000326396">
    <property type="component" value="Linkage Group LG10"/>
</dbReference>
<keyword evidence="2" id="KW-1185">Reference proteome</keyword>
<organism evidence="1 2">
    <name type="scientific">Mikania micrantha</name>
    <name type="common">bitter vine</name>
    <dbReference type="NCBI Taxonomy" id="192012"/>
    <lineage>
        <taxon>Eukaryota</taxon>
        <taxon>Viridiplantae</taxon>
        <taxon>Streptophyta</taxon>
        <taxon>Embryophyta</taxon>
        <taxon>Tracheophyta</taxon>
        <taxon>Spermatophyta</taxon>
        <taxon>Magnoliopsida</taxon>
        <taxon>eudicotyledons</taxon>
        <taxon>Gunneridae</taxon>
        <taxon>Pentapetalae</taxon>
        <taxon>asterids</taxon>
        <taxon>campanulids</taxon>
        <taxon>Asterales</taxon>
        <taxon>Asteraceae</taxon>
        <taxon>Asteroideae</taxon>
        <taxon>Heliantheae alliance</taxon>
        <taxon>Eupatorieae</taxon>
        <taxon>Mikania</taxon>
    </lineage>
</organism>